<name>A0ABW2TP08_9PSEU</name>
<comment type="caution">
    <text evidence="1">The sequence shown here is derived from an EMBL/GenBank/DDBJ whole genome shotgun (WGS) entry which is preliminary data.</text>
</comment>
<reference evidence="2" key="1">
    <citation type="journal article" date="2019" name="Int. J. Syst. Evol. Microbiol.">
        <title>The Global Catalogue of Microorganisms (GCM) 10K type strain sequencing project: providing services to taxonomists for standard genome sequencing and annotation.</title>
        <authorList>
            <consortium name="The Broad Institute Genomics Platform"/>
            <consortium name="The Broad Institute Genome Sequencing Center for Infectious Disease"/>
            <person name="Wu L."/>
            <person name="Ma J."/>
        </authorList>
    </citation>
    <scope>NUCLEOTIDE SEQUENCE [LARGE SCALE GENOMIC DNA]</scope>
    <source>
        <strain evidence="2">JCM 17695</strain>
    </source>
</reference>
<evidence type="ECO:0000313" key="1">
    <source>
        <dbReference type="EMBL" id="MFC7614268.1"/>
    </source>
</evidence>
<keyword evidence="2" id="KW-1185">Reference proteome</keyword>
<dbReference type="EMBL" id="JBHTEY010000004">
    <property type="protein sequence ID" value="MFC7614268.1"/>
    <property type="molecule type" value="Genomic_DNA"/>
</dbReference>
<gene>
    <name evidence="1" type="ORF">ACFQV2_12770</name>
</gene>
<dbReference type="Proteomes" id="UP001596512">
    <property type="component" value="Unassembled WGS sequence"/>
</dbReference>
<proteinExistence type="predicted"/>
<evidence type="ECO:0008006" key="3">
    <source>
        <dbReference type="Google" id="ProtNLM"/>
    </source>
</evidence>
<evidence type="ECO:0000313" key="2">
    <source>
        <dbReference type="Proteomes" id="UP001596512"/>
    </source>
</evidence>
<dbReference type="Gene3D" id="3.40.50.300">
    <property type="entry name" value="P-loop containing nucleotide triphosphate hydrolases"/>
    <property type="match status" value="1"/>
</dbReference>
<accession>A0ABW2TP08</accession>
<dbReference type="InterPro" id="IPR027417">
    <property type="entry name" value="P-loop_NTPase"/>
</dbReference>
<organism evidence="1 2">
    <name type="scientific">Actinokineospora soli</name>
    <dbReference type="NCBI Taxonomy" id="1048753"/>
    <lineage>
        <taxon>Bacteria</taxon>
        <taxon>Bacillati</taxon>
        <taxon>Actinomycetota</taxon>
        <taxon>Actinomycetes</taxon>
        <taxon>Pseudonocardiales</taxon>
        <taxon>Pseudonocardiaceae</taxon>
        <taxon>Actinokineospora</taxon>
    </lineage>
</organism>
<sequence length="163" mass="18412">MSRQVITAVRMEVQHVVEQTAKRLLPELDKEIIALSRRFGVQNLDSVRLDRACRVNAVKAGQLTRFKDLSRSDRLRMRIATVIALLRVGTARGVTSHPGLLFIDSLAAEELKAEPARNLIKELHKITQELPHLQVVFTTAHPEFVTDLLPDHQIITAEGEHLF</sequence>
<protein>
    <recommendedName>
        <fullName evidence="3">ATPase AAA-type core domain-containing protein</fullName>
    </recommendedName>
</protein>